<feature type="compositionally biased region" description="Basic and acidic residues" evidence="1">
    <location>
        <begin position="162"/>
        <end position="183"/>
    </location>
</feature>
<organism evidence="2 3">
    <name type="scientific">Huso huso</name>
    <name type="common">Beluga</name>
    <name type="synonym">Acipenser huso</name>
    <dbReference type="NCBI Taxonomy" id="61971"/>
    <lineage>
        <taxon>Eukaryota</taxon>
        <taxon>Metazoa</taxon>
        <taxon>Chordata</taxon>
        <taxon>Craniata</taxon>
        <taxon>Vertebrata</taxon>
        <taxon>Euteleostomi</taxon>
        <taxon>Actinopterygii</taxon>
        <taxon>Chondrostei</taxon>
        <taxon>Acipenseriformes</taxon>
        <taxon>Acipenseridae</taxon>
        <taxon>Huso</taxon>
    </lineage>
</organism>
<name>A0ABR0YTW2_HUSHU</name>
<feature type="compositionally biased region" description="Basic and acidic residues" evidence="1">
    <location>
        <begin position="95"/>
        <end position="108"/>
    </location>
</feature>
<protein>
    <recommendedName>
        <fullName evidence="4">BESS domain-containing protein</fullName>
    </recommendedName>
</protein>
<evidence type="ECO:0008006" key="4">
    <source>
        <dbReference type="Google" id="ProtNLM"/>
    </source>
</evidence>
<evidence type="ECO:0000313" key="3">
    <source>
        <dbReference type="Proteomes" id="UP001369086"/>
    </source>
</evidence>
<reference evidence="2 3" key="1">
    <citation type="submission" date="2021-05" db="EMBL/GenBank/DDBJ databases">
        <authorList>
            <person name="Zahm M."/>
            <person name="Klopp C."/>
            <person name="Cabau C."/>
            <person name="Kuhl H."/>
            <person name="Suciu R."/>
            <person name="Ciorpac M."/>
            <person name="Holostenco D."/>
            <person name="Gessner J."/>
            <person name="Wuertz S."/>
            <person name="Hohne C."/>
            <person name="Stock M."/>
            <person name="Gislard M."/>
            <person name="Lluch J."/>
            <person name="Milhes M."/>
            <person name="Lampietro C."/>
            <person name="Lopez Roques C."/>
            <person name="Donnadieu C."/>
            <person name="Du K."/>
            <person name="Schartl M."/>
            <person name="Guiguen Y."/>
        </authorList>
    </citation>
    <scope>NUCLEOTIDE SEQUENCE [LARGE SCALE GENOMIC DNA]</scope>
    <source>
        <strain evidence="2">Hh-F2</strain>
        <tissue evidence="2">Blood</tissue>
    </source>
</reference>
<accession>A0ABR0YTW2</accession>
<dbReference type="Proteomes" id="UP001369086">
    <property type="component" value="Unassembled WGS sequence"/>
</dbReference>
<sequence length="244" mass="27419">MVKTKPVQHKPVKCVYVNHFGKHSSGAVIQFEAGTRPSNKKSTTRKVDKGLGSPSRVSTEIGVNEQDCSTQDESMPGKKNNKLLQIKIGKKIKQTTRESFTKQKDIRISPKRKTARKSQRDAPKHDGAKRFKTSISTQENIDVTPNNITIGKRRMTTQKNQDNGRKQNGEGRSDSDDHSEMDRGVFTFSFPGAVTPVNKSAVKHGVLKVISRMVKENEMLRRRFMTNSQQSQIVTSQKLPDAQK</sequence>
<comment type="caution">
    <text evidence="2">The sequence shown here is derived from an EMBL/GenBank/DDBJ whole genome shotgun (WGS) entry which is preliminary data.</text>
</comment>
<feature type="region of interest" description="Disordered" evidence="1">
    <location>
        <begin position="33"/>
        <end position="78"/>
    </location>
</feature>
<dbReference type="EMBL" id="JAHFZB010000023">
    <property type="protein sequence ID" value="KAK6475789.1"/>
    <property type="molecule type" value="Genomic_DNA"/>
</dbReference>
<keyword evidence="3" id="KW-1185">Reference proteome</keyword>
<feature type="compositionally biased region" description="Polar residues" evidence="1">
    <location>
        <begin position="133"/>
        <end position="149"/>
    </location>
</feature>
<feature type="compositionally biased region" description="Basic and acidic residues" evidence="1">
    <location>
        <begin position="118"/>
        <end position="129"/>
    </location>
</feature>
<gene>
    <name evidence="2" type="ORF">HHUSO_G23738</name>
</gene>
<proteinExistence type="predicted"/>
<feature type="region of interest" description="Disordered" evidence="1">
    <location>
        <begin position="94"/>
        <end position="183"/>
    </location>
</feature>
<evidence type="ECO:0000313" key="2">
    <source>
        <dbReference type="EMBL" id="KAK6475789.1"/>
    </source>
</evidence>
<evidence type="ECO:0000256" key="1">
    <source>
        <dbReference type="SAM" id="MobiDB-lite"/>
    </source>
</evidence>